<accession>A0A8H5G4J4</accession>
<evidence type="ECO:0000256" key="1">
    <source>
        <dbReference type="ARBA" id="ARBA00022443"/>
    </source>
</evidence>
<organism evidence="6 7">
    <name type="scientific">Leucocoprinus leucothites</name>
    <dbReference type="NCBI Taxonomy" id="201217"/>
    <lineage>
        <taxon>Eukaryota</taxon>
        <taxon>Fungi</taxon>
        <taxon>Dikarya</taxon>
        <taxon>Basidiomycota</taxon>
        <taxon>Agaricomycotina</taxon>
        <taxon>Agaricomycetes</taxon>
        <taxon>Agaricomycetidae</taxon>
        <taxon>Agaricales</taxon>
        <taxon>Agaricineae</taxon>
        <taxon>Agaricaceae</taxon>
        <taxon>Leucocoprinus</taxon>
    </lineage>
</organism>
<evidence type="ECO:0000313" key="6">
    <source>
        <dbReference type="EMBL" id="KAF5358213.1"/>
    </source>
</evidence>
<dbReference type="Pfam" id="PF14604">
    <property type="entry name" value="SH3_9"/>
    <property type="match status" value="1"/>
</dbReference>
<feature type="region of interest" description="Disordered" evidence="3">
    <location>
        <begin position="157"/>
        <end position="219"/>
    </location>
</feature>
<keyword evidence="4" id="KW-0472">Membrane</keyword>
<dbReference type="InterPro" id="IPR036028">
    <property type="entry name" value="SH3-like_dom_sf"/>
</dbReference>
<dbReference type="AlphaFoldDB" id="A0A8H5G4J4"/>
<dbReference type="SUPFAM" id="SSF50044">
    <property type="entry name" value="SH3-domain"/>
    <property type="match status" value="1"/>
</dbReference>
<sequence>MIMATRLGFPARSSQESVAATLKAPGTRLGRPAAPSSSLSSVIESISISASATVQTQSSQEPLTTATTPLTPTSVGPLWEVETIATFAPPTNEQNSGQGGQQTSNDDSHKALIISLATLALVVVLVVAFLLRYAILRCRKKRRRYFEATESKGYLDKERGIAESHEGETTSTTGTTAVGSEDHSGMRDGRGGSRRRAVMSTVDSSEGSEENGGQAIAPEEVDSFNPLDMVVRRSVIISMDASQITRTSNPPPPYGHFSSGNGSGVGIDRVEFRPQRISSLGPLDSRIDHAQRPERETEGGFASIARLLPGMVTVQHTFEPTRPDEVEVNKGDRLRIIGVYDDGWCLCRVEGSGKVGVLPLACLDIPELRDAREER</sequence>
<dbReference type="EMBL" id="JAACJO010000005">
    <property type="protein sequence ID" value="KAF5358213.1"/>
    <property type="molecule type" value="Genomic_DNA"/>
</dbReference>
<gene>
    <name evidence="6" type="ORF">D9756_001278</name>
</gene>
<dbReference type="SMART" id="SM00326">
    <property type="entry name" value="SH3"/>
    <property type="match status" value="1"/>
</dbReference>
<feature type="compositionally biased region" description="Basic and acidic residues" evidence="3">
    <location>
        <begin position="157"/>
        <end position="168"/>
    </location>
</feature>
<dbReference type="Gene3D" id="2.30.30.40">
    <property type="entry name" value="SH3 Domains"/>
    <property type="match status" value="1"/>
</dbReference>
<dbReference type="OrthoDB" id="5340910at2759"/>
<dbReference type="PROSITE" id="PS50002">
    <property type="entry name" value="SH3"/>
    <property type="match status" value="1"/>
</dbReference>
<protein>
    <recommendedName>
        <fullName evidence="5">SH3 domain-containing protein</fullName>
    </recommendedName>
</protein>
<dbReference type="InterPro" id="IPR001452">
    <property type="entry name" value="SH3_domain"/>
</dbReference>
<feature type="compositionally biased region" description="Basic and acidic residues" evidence="3">
    <location>
        <begin position="180"/>
        <end position="191"/>
    </location>
</feature>
<feature type="transmembrane region" description="Helical" evidence="4">
    <location>
        <begin position="111"/>
        <end position="135"/>
    </location>
</feature>
<feature type="compositionally biased region" description="Low complexity" evidence="3">
    <location>
        <begin position="169"/>
        <end position="179"/>
    </location>
</feature>
<keyword evidence="4" id="KW-1133">Transmembrane helix</keyword>
<evidence type="ECO:0000256" key="2">
    <source>
        <dbReference type="PROSITE-ProRule" id="PRU00192"/>
    </source>
</evidence>
<evidence type="ECO:0000259" key="5">
    <source>
        <dbReference type="PROSITE" id="PS50002"/>
    </source>
</evidence>
<keyword evidence="7" id="KW-1185">Reference proteome</keyword>
<proteinExistence type="predicted"/>
<keyword evidence="4" id="KW-0812">Transmembrane</keyword>
<keyword evidence="1 2" id="KW-0728">SH3 domain</keyword>
<evidence type="ECO:0000256" key="4">
    <source>
        <dbReference type="SAM" id="Phobius"/>
    </source>
</evidence>
<evidence type="ECO:0000256" key="3">
    <source>
        <dbReference type="SAM" id="MobiDB-lite"/>
    </source>
</evidence>
<reference evidence="6 7" key="1">
    <citation type="journal article" date="2020" name="ISME J.">
        <title>Uncovering the hidden diversity of litter-decomposition mechanisms in mushroom-forming fungi.</title>
        <authorList>
            <person name="Floudas D."/>
            <person name="Bentzer J."/>
            <person name="Ahren D."/>
            <person name="Johansson T."/>
            <person name="Persson P."/>
            <person name="Tunlid A."/>
        </authorList>
    </citation>
    <scope>NUCLEOTIDE SEQUENCE [LARGE SCALE GENOMIC DNA]</scope>
    <source>
        <strain evidence="6 7">CBS 146.42</strain>
    </source>
</reference>
<feature type="domain" description="SH3" evidence="5">
    <location>
        <begin position="307"/>
        <end position="368"/>
    </location>
</feature>
<name>A0A8H5G4J4_9AGAR</name>
<comment type="caution">
    <text evidence="6">The sequence shown here is derived from an EMBL/GenBank/DDBJ whole genome shotgun (WGS) entry which is preliminary data.</text>
</comment>
<dbReference type="Proteomes" id="UP000559027">
    <property type="component" value="Unassembled WGS sequence"/>
</dbReference>
<evidence type="ECO:0000313" key="7">
    <source>
        <dbReference type="Proteomes" id="UP000559027"/>
    </source>
</evidence>